<dbReference type="Proteomes" id="UP000199245">
    <property type="component" value="Unassembled WGS sequence"/>
</dbReference>
<reference evidence="1 2" key="1">
    <citation type="submission" date="2016-10" db="EMBL/GenBank/DDBJ databases">
        <authorList>
            <person name="de Groot N.N."/>
        </authorList>
    </citation>
    <scope>NUCLEOTIDE SEQUENCE [LARGE SCALE GENOMIC DNA]</scope>
    <source>
        <strain evidence="1 2">R5</strain>
    </source>
</reference>
<dbReference type="EMBL" id="FMZW01000001">
    <property type="protein sequence ID" value="SDC08968.1"/>
    <property type="molecule type" value="Genomic_DNA"/>
</dbReference>
<organism evidence="1 2">
    <name type="scientific">Bradyrhizobium brasilense</name>
    <dbReference type="NCBI Taxonomy" id="1419277"/>
    <lineage>
        <taxon>Bacteria</taxon>
        <taxon>Pseudomonadati</taxon>
        <taxon>Pseudomonadota</taxon>
        <taxon>Alphaproteobacteria</taxon>
        <taxon>Hyphomicrobiales</taxon>
        <taxon>Nitrobacteraceae</taxon>
        <taxon>Bradyrhizobium</taxon>
    </lineage>
</organism>
<dbReference type="RefSeq" id="WP_092077774.1">
    <property type="nucleotide sequence ID" value="NZ_FMZW01000001.1"/>
</dbReference>
<sequence length="142" mass="15778">MRNPGITTNVIRFPSRAPSSFGRRRLRPANLGLTCLALVKHDETERALLVSDNGDIARSVWCPKVMLSIEPCAAPFGFIVATMTSAFAQQKGLWPRFVDRAGWNAEKCTALACIERLAAEKRLQYRGFKQPIGWNGGRNVFA</sequence>
<evidence type="ECO:0000313" key="2">
    <source>
        <dbReference type="Proteomes" id="UP000199245"/>
    </source>
</evidence>
<gene>
    <name evidence="1" type="ORF">SAMN05216337_1001227</name>
</gene>
<proteinExistence type="predicted"/>
<protein>
    <submittedName>
        <fullName evidence="1">Uncharacterized protein</fullName>
    </submittedName>
</protein>
<evidence type="ECO:0000313" key="1">
    <source>
        <dbReference type="EMBL" id="SDC08968.1"/>
    </source>
</evidence>
<accession>A0A1G6IR67</accession>
<dbReference type="AlphaFoldDB" id="A0A1G6IR67"/>
<name>A0A1G6IR67_9BRAD</name>